<dbReference type="InterPro" id="IPR008269">
    <property type="entry name" value="Lon_proteolytic"/>
</dbReference>
<feature type="active site" evidence="1">
    <location>
        <position position="300"/>
    </location>
</feature>
<organism evidence="3 4">
    <name type="scientific">Corynebacterium bovis</name>
    <dbReference type="NCBI Taxonomy" id="36808"/>
    <lineage>
        <taxon>Bacteria</taxon>
        <taxon>Bacillati</taxon>
        <taxon>Actinomycetota</taxon>
        <taxon>Actinomycetes</taxon>
        <taxon>Mycobacteriales</taxon>
        <taxon>Corynebacteriaceae</taxon>
        <taxon>Corynebacterium</taxon>
    </lineage>
</organism>
<dbReference type="GO" id="GO:0004176">
    <property type="term" value="F:ATP-dependent peptidase activity"/>
    <property type="evidence" value="ECO:0007669"/>
    <property type="project" value="UniProtKB-UniRule"/>
</dbReference>
<dbReference type="InterPro" id="IPR014721">
    <property type="entry name" value="Ribsml_uS5_D2-typ_fold_subgr"/>
</dbReference>
<protein>
    <recommendedName>
        <fullName evidence="1">endopeptidase La</fullName>
        <ecNumber evidence="1">3.4.21.53</ecNumber>
    </recommendedName>
</protein>
<evidence type="ECO:0000313" key="4">
    <source>
        <dbReference type="Proteomes" id="UP000276526"/>
    </source>
</evidence>
<dbReference type="SUPFAM" id="SSF54211">
    <property type="entry name" value="Ribosomal protein S5 domain 2-like"/>
    <property type="match status" value="1"/>
</dbReference>
<keyword evidence="1" id="KW-0378">Hydrolase</keyword>
<dbReference type="InterPro" id="IPR036034">
    <property type="entry name" value="PDZ_sf"/>
</dbReference>
<dbReference type="PROSITE" id="PS51786">
    <property type="entry name" value="LON_PROTEOLYTIC"/>
    <property type="match status" value="1"/>
</dbReference>
<dbReference type="GO" id="GO:0004252">
    <property type="term" value="F:serine-type endopeptidase activity"/>
    <property type="evidence" value="ECO:0007669"/>
    <property type="project" value="UniProtKB-UniRule"/>
</dbReference>
<reference evidence="3 4" key="1">
    <citation type="submission" date="2018-01" db="EMBL/GenBank/DDBJ databases">
        <title>Twenty Corynebacterium bovis Genomes.</title>
        <authorList>
            <person name="Gulvik C.A."/>
        </authorList>
    </citation>
    <scope>NUCLEOTIDE SEQUENCE [LARGE SCALE GENOMIC DNA]</scope>
    <source>
        <strain evidence="3 4">F6900</strain>
    </source>
</reference>
<comment type="caution">
    <text evidence="3">The sequence shown here is derived from an EMBL/GenBank/DDBJ whole genome shotgun (WGS) entry which is preliminary data.</text>
</comment>
<dbReference type="PANTHER" id="PTHR10046">
    <property type="entry name" value="ATP DEPENDENT LON PROTEASE FAMILY MEMBER"/>
    <property type="match status" value="1"/>
</dbReference>
<dbReference type="GO" id="GO:0030163">
    <property type="term" value="P:protein catabolic process"/>
    <property type="evidence" value="ECO:0007669"/>
    <property type="project" value="InterPro"/>
</dbReference>
<feature type="domain" description="Lon proteolytic" evidence="2">
    <location>
        <begin position="250"/>
        <end position="349"/>
    </location>
</feature>
<dbReference type="Proteomes" id="UP000276526">
    <property type="component" value="Unassembled WGS sequence"/>
</dbReference>
<evidence type="ECO:0000256" key="1">
    <source>
        <dbReference type="PROSITE-ProRule" id="PRU01122"/>
    </source>
</evidence>
<keyword evidence="1" id="KW-0645">Protease</keyword>
<accession>A0A426PZM9</accession>
<feature type="active site" evidence="1">
    <location>
        <position position="255"/>
    </location>
</feature>
<dbReference type="InterPro" id="IPR020568">
    <property type="entry name" value="Ribosomal_Su5_D2-typ_SF"/>
</dbReference>
<dbReference type="Gene3D" id="2.30.42.10">
    <property type="match status" value="1"/>
</dbReference>
<dbReference type="InterPro" id="IPR001478">
    <property type="entry name" value="PDZ"/>
</dbReference>
<sequence length="359" mass="36718">MNVWNRRTATVVAGALPVVVLVSLVGLPTVPGTDIDLTVPYAAEGEGPTFNTLGDVDGTPVVDVTGAQTDETSGNLNMTTVSVRTRLSLSQALGRWITSDDTIVPLEQVIPSNTSPEDVQRQNAAAFAASESNATVAAMNHLGKPLETMVAGVNDDSPASGAVKENDIITAVDGQQVRVPGDVADKIADRSPGDRVTLSVRRQGHDEKVEVTLGEVPESLRSDSGASAFLGVTMVAQPAGDLRVEYNLKDIGGPSAGLMFSLAVVDKLSPGELSGGRFIAGTGTIDADGSVGPIGGITHKIAAAAHAGAEAFLVPEGNCAEATSRGYDGDPTLIKVSSLDQAVDELDTFTSGGSPTTCG</sequence>
<dbReference type="EC" id="3.4.21.53" evidence="1"/>
<keyword evidence="1" id="KW-0720">Serine protease</keyword>
<name>A0A426PZM9_9CORY</name>
<dbReference type="GO" id="GO:0005524">
    <property type="term" value="F:ATP binding"/>
    <property type="evidence" value="ECO:0007669"/>
    <property type="project" value="InterPro"/>
</dbReference>
<gene>
    <name evidence="3" type="ORF">CXF48_04590</name>
</gene>
<dbReference type="SUPFAM" id="SSF50156">
    <property type="entry name" value="PDZ domain-like"/>
    <property type="match status" value="1"/>
</dbReference>
<dbReference type="AlphaFoldDB" id="A0A426PZM9"/>
<dbReference type="Gene3D" id="3.30.230.10">
    <property type="match status" value="1"/>
</dbReference>
<dbReference type="Pfam" id="PF05362">
    <property type="entry name" value="Lon_C"/>
    <property type="match status" value="1"/>
</dbReference>
<comment type="catalytic activity">
    <reaction evidence="1">
        <text>Hydrolysis of proteins in presence of ATP.</text>
        <dbReference type="EC" id="3.4.21.53"/>
    </reaction>
</comment>
<comment type="similarity">
    <text evidence="1">Belongs to the peptidase S16 family.</text>
</comment>
<evidence type="ECO:0000259" key="2">
    <source>
        <dbReference type="PROSITE" id="PS51786"/>
    </source>
</evidence>
<evidence type="ECO:0000313" key="3">
    <source>
        <dbReference type="EMBL" id="RRO86917.1"/>
    </source>
</evidence>
<dbReference type="Pfam" id="PF13180">
    <property type="entry name" value="PDZ_2"/>
    <property type="match status" value="1"/>
</dbReference>
<dbReference type="GO" id="GO:0006508">
    <property type="term" value="P:proteolysis"/>
    <property type="evidence" value="ECO:0007669"/>
    <property type="project" value="UniProtKB-KW"/>
</dbReference>
<dbReference type="EMBL" id="PQNK01000006">
    <property type="protein sequence ID" value="RRO86917.1"/>
    <property type="molecule type" value="Genomic_DNA"/>
</dbReference>
<proteinExistence type="inferred from homology"/>
<dbReference type="RefSeq" id="WP_125173243.1">
    <property type="nucleotide sequence ID" value="NZ_JALGIV010000001.1"/>
</dbReference>
<dbReference type="InterPro" id="IPR027065">
    <property type="entry name" value="Lon_Prtase"/>
</dbReference>